<evidence type="ECO:0000256" key="2">
    <source>
        <dbReference type="ARBA" id="ARBA00022801"/>
    </source>
</evidence>
<proteinExistence type="predicted"/>
<protein>
    <submittedName>
        <fullName evidence="5">Carboxyltransferase domain-containing protein</fullName>
    </submittedName>
</protein>
<reference evidence="5" key="1">
    <citation type="submission" date="2022-11" db="EMBL/GenBank/DDBJ databases">
        <authorList>
            <person name="Somphong A."/>
            <person name="Phongsopitanun W."/>
        </authorList>
    </citation>
    <scope>NUCLEOTIDE SEQUENCE</scope>
    <source>
        <strain evidence="5">Pm04-4</strain>
    </source>
</reference>
<gene>
    <name evidence="5" type="ORF">OWR29_38225</name>
</gene>
<dbReference type="PANTHER" id="PTHR34698">
    <property type="entry name" value="5-OXOPROLINASE SUBUNIT B"/>
    <property type="match status" value="1"/>
</dbReference>
<comment type="caution">
    <text evidence="5">The sequence shown here is derived from an EMBL/GenBank/DDBJ whole genome shotgun (WGS) entry which is preliminary data.</text>
</comment>
<accession>A0ABT4BBG8</accession>
<dbReference type="Gene3D" id="3.30.1360.40">
    <property type="match status" value="1"/>
</dbReference>
<evidence type="ECO:0000313" key="5">
    <source>
        <dbReference type="EMBL" id="MCY1143870.1"/>
    </source>
</evidence>
<evidence type="ECO:0000256" key="1">
    <source>
        <dbReference type="ARBA" id="ARBA00022741"/>
    </source>
</evidence>
<sequence length="201" mass="21724">MRVRRVGASALLIECRGGEQVEAWRRELWRRREAGELQVAEIVPGAHTILLDGVDPGLVQELVTWPPPDSISRDQGPLVEVPTVFDGEDLADVARIWNVSGPEAIDLLAGTEFTVAFCGFAPGFAYMRGLGEKFGVPRLDTPRPRVPTGSVGLAGEYCGIYPTASPGGWRLVGRTAKTLFDVREEPPALLGPGTRVRLVPA</sequence>
<dbReference type="Gene3D" id="2.40.100.10">
    <property type="entry name" value="Cyclophilin-like"/>
    <property type="match status" value="1"/>
</dbReference>
<evidence type="ECO:0000256" key="3">
    <source>
        <dbReference type="ARBA" id="ARBA00022840"/>
    </source>
</evidence>
<keyword evidence="3" id="KW-0067">ATP-binding</keyword>
<evidence type="ECO:0000313" key="6">
    <source>
        <dbReference type="Proteomes" id="UP001151002"/>
    </source>
</evidence>
<keyword evidence="6" id="KW-1185">Reference proteome</keyword>
<dbReference type="InterPro" id="IPR003833">
    <property type="entry name" value="CT_C_D"/>
</dbReference>
<dbReference type="Pfam" id="PF02682">
    <property type="entry name" value="CT_C_D"/>
    <property type="match status" value="1"/>
</dbReference>
<dbReference type="SMART" id="SM00796">
    <property type="entry name" value="AHS1"/>
    <property type="match status" value="1"/>
</dbReference>
<dbReference type="EMBL" id="JAPNTZ010000017">
    <property type="protein sequence ID" value="MCY1143870.1"/>
    <property type="molecule type" value="Genomic_DNA"/>
</dbReference>
<evidence type="ECO:0000259" key="4">
    <source>
        <dbReference type="SMART" id="SM00796"/>
    </source>
</evidence>
<feature type="domain" description="Carboxyltransferase" evidence="4">
    <location>
        <begin position="1"/>
        <end position="190"/>
    </location>
</feature>
<dbReference type="SUPFAM" id="SSF50891">
    <property type="entry name" value="Cyclophilin-like"/>
    <property type="match status" value="1"/>
</dbReference>
<dbReference type="InterPro" id="IPR010016">
    <property type="entry name" value="PxpB"/>
</dbReference>
<dbReference type="RefSeq" id="WP_267568391.1">
    <property type="nucleotide sequence ID" value="NZ_JAPNTZ010000017.1"/>
</dbReference>
<dbReference type="Proteomes" id="UP001151002">
    <property type="component" value="Unassembled WGS sequence"/>
</dbReference>
<name>A0ABT4BBG8_9ACTN</name>
<dbReference type="InterPro" id="IPR029000">
    <property type="entry name" value="Cyclophilin-like_dom_sf"/>
</dbReference>
<keyword evidence="2" id="KW-0378">Hydrolase</keyword>
<keyword evidence="1" id="KW-0547">Nucleotide-binding</keyword>
<organism evidence="5 6">
    <name type="scientific">Paractinoplanes pyxinae</name>
    <dbReference type="NCBI Taxonomy" id="2997416"/>
    <lineage>
        <taxon>Bacteria</taxon>
        <taxon>Bacillati</taxon>
        <taxon>Actinomycetota</taxon>
        <taxon>Actinomycetes</taxon>
        <taxon>Micromonosporales</taxon>
        <taxon>Micromonosporaceae</taxon>
        <taxon>Paractinoplanes</taxon>
    </lineage>
</organism>
<dbReference type="PANTHER" id="PTHR34698:SF2">
    <property type="entry name" value="5-OXOPROLINASE SUBUNIT B"/>
    <property type="match status" value="1"/>
</dbReference>